<dbReference type="RefSeq" id="XP_019480664.1">
    <property type="nucleotide sequence ID" value="XM_019625119.1"/>
</dbReference>
<dbReference type="GeneID" id="109372158"/>
<gene>
    <name evidence="3" type="primary">LOC109372158</name>
</gene>
<evidence type="ECO:0000313" key="2">
    <source>
        <dbReference type="Proteomes" id="UP000694851"/>
    </source>
</evidence>
<accession>A0A8B7PW35</accession>
<feature type="region of interest" description="Disordered" evidence="1">
    <location>
        <begin position="1"/>
        <end position="67"/>
    </location>
</feature>
<sequence length="235" mass="24976">MVAREWVRRRKGTEGRGAGGTREGRGGADHGFPSGRRRGWGGSRGSQSRLGPIAVSEERGARRAEAPGARWGELGKLEAVFTAARPRQSREWIGGCRRRRSPRASGAPLGASTATRALSQPASLAGGRAGRLLPGHWMESGSRLGLGVSVRPGRAGQDSAPGWNCPLAGAAAAAAAAACSRVLPVIVKCFGNQHLERAIFSLEISNQSASFPLHYNPLTYRSYVSLQKEKKMNKQ</sequence>
<dbReference type="Proteomes" id="UP000694851">
    <property type="component" value="Unplaced"/>
</dbReference>
<reference evidence="3" key="1">
    <citation type="submission" date="2025-08" db="UniProtKB">
        <authorList>
            <consortium name="RefSeq"/>
        </authorList>
    </citation>
    <scope>IDENTIFICATION</scope>
    <source>
        <tissue evidence="3">Muscle</tissue>
    </source>
</reference>
<evidence type="ECO:0000256" key="1">
    <source>
        <dbReference type="SAM" id="MobiDB-lite"/>
    </source>
</evidence>
<dbReference type="AlphaFoldDB" id="A0A8B7PW35"/>
<feature type="compositionally biased region" description="Polar residues" evidence="1">
    <location>
        <begin position="112"/>
        <end position="122"/>
    </location>
</feature>
<name>A0A8B7PW35_HIPAR</name>
<dbReference type="KEGG" id="hai:109372158"/>
<feature type="compositionally biased region" description="Basic and acidic residues" evidence="1">
    <location>
        <begin position="56"/>
        <end position="65"/>
    </location>
</feature>
<feature type="region of interest" description="Disordered" evidence="1">
    <location>
        <begin position="97"/>
        <end position="123"/>
    </location>
</feature>
<evidence type="ECO:0000313" key="3">
    <source>
        <dbReference type="RefSeq" id="XP_019480664.1"/>
    </source>
</evidence>
<proteinExistence type="predicted"/>
<protein>
    <submittedName>
        <fullName evidence="3">Uncharacterized protein LOC109372158</fullName>
    </submittedName>
</protein>
<organism evidence="2 3">
    <name type="scientific">Hipposideros armiger</name>
    <name type="common">Great Himalayan leaf-nosed bat</name>
    <dbReference type="NCBI Taxonomy" id="186990"/>
    <lineage>
        <taxon>Eukaryota</taxon>
        <taxon>Metazoa</taxon>
        <taxon>Chordata</taxon>
        <taxon>Craniata</taxon>
        <taxon>Vertebrata</taxon>
        <taxon>Euteleostomi</taxon>
        <taxon>Mammalia</taxon>
        <taxon>Eutheria</taxon>
        <taxon>Laurasiatheria</taxon>
        <taxon>Chiroptera</taxon>
        <taxon>Yinpterochiroptera</taxon>
        <taxon>Rhinolophoidea</taxon>
        <taxon>Hipposideridae</taxon>
        <taxon>Hipposideros</taxon>
    </lineage>
</organism>
<keyword evidence="2" id="KW-1185">Reference proteome</keyword>